<dbReference type="InterPro" id="IPR004603">
    <property type="entry name" value="DNA_mismatch_endonuc_vsr"/>
</dbReference>
<keyword evidence="9" id="KW-1185">Reference proteome</keyword>
<keyword evidence="1" id="KW-0540">Nuclease</keyword>
<feature type="region of interest" description="Disordered" evidence="7">
    <location>
        <begin position="1"/>
        <end position="23"/>
    </location>
</feature>
<dbReference type="RefSeq" id="WP_260063013.1">
    <property type="nucleotide sequence ID" value="NZ_CP092365.1"/>
</dbReference>
<dbReference type="Gene3D" id="3.40.960.10">
    <property type="entry name" value="VSR Endonuclease"/>
    <property type="match status" value="1"/>
</dbReference>
<dbReference type="Pfam" id="PF03852">
    <property type="entry name" value="Vsr"/>
    <property type="match status" value="1"/>
</dbReference>
<dbReference type="SUPFAM" id="SSF52980">
    <property type="entry name" value="Restriction endonuclease-like"/>
    <property type="match status" value="1"/>
</dbReference>
<evidence type="ECO:0000256" key="1">
    <source>
        <dbReference type="ARBA" id="ARBA00022722"/>
    </source>
</evidence>
<evidence type="ECO:0000256" key="5">
    <source>
        <dbReference type="ARBA" id="ARBA00023204"/>
    </source>
</evidence>
<dbReference type="GO" id="GO:0004519">
    <property type="term" value="F:endonuclease activity"/>
    <property type="evidence" value="ECO:0007669"/>
    <property type="project" value="UniProtKB-KW"/>
</dbReference>
<sequence length="146" mass="17259">MGSGLTPPKDHIRRQMRAQKTSGTGIELRVRRRLHALGYRYRVDCRPLADHKFRGDIVWRGRRIAVFLDGCFWHGCPEHGTIPKSNTEWWLAKLQENRDRDRRVDTLLRQRGWRVLRFWEHDDIDDIVQTVINHLEFYTDGGLGGV</sequence>
<name>A0ABY3U0R0_9MYCO</name>
<evidence type="ECO:0000256" key="7">
    <source>
        <dbReference type="SAM" id="MobiDB-lite"/>
    </source>
</evidence>
<evidence type="ECO:0000256" key="4">
    <source>
        <dbReference type="ARBA" id="ARBA00022801"/>
    </source>
</evidence>
<keyword evidence="4" id="KW-0378">Hydrolase</keyword>
<keyword evidence="3" id="KW-0227">DNA damage</keyword>
<organism evidence="8 9">
    <name type="scientific">Mycolicibacillus parakoreensis</name>
    <dbReference type="NCBI Taxonomy" id="1069221"/>
    <lineage>
        <taxon>Bacteria</taxon>
        <taxon>Bacillati</taxon>
        <taxon>Actinomycetota</taxon>
        <taxon>Actinomycetes</taxon>
        <taxon>Mycobacteriales</taxon>
        <taxon>Mycobacteriaceae</taxon>
        <taxon>Mycolicibacillus</taxon>
    </lineage>
</organism>
<reference evidence="8" key="1">
    <citation type="submission" date="2022-08" db="EMBL/GenBank/DDBJ databases">
        <title>Complete genome sequence of 14 non-tuberculosis mycobacteria type-strains.</title>
        <authorList>
            <person name="Igarashi Y."/>
            <person name="Osugi A."/>
            <person name="Mitarai S."/>
        </authorList>
    </citation>
    <scope>NUCLEOTIDE SEQUENCE</scope>
    <source>
        <strain evidence="8">DSM 45575</strain>
    </source>
</reference>
<dbReference type="EMBL" id="CP092365">
    <property type="protein sequence ID" value="ULN52251.2"/>
    <property type="molecule type" value="Genomic_DNA"/>
</dbReference>
<protein>
    <submittedName>
        <fullName evidence="8">Very short patch repair endonuclease</fullName>
    </submittedName>
</protein>
<evidence type="ECO:0000313" key="8">
    <source>
        <dbReference type="EMBL" id="ULN52251.2"/>
    </source>
</evidence>
<evidence type="ECO:0000256" key="6">
    <source>
        <dbReference type="ARBA" id="ARBA00029466"/>
    </source>
</evidence>
<dbReference type="NCBIfam" id="TIGR00632">
    <property type="entry name" value="vsr"/>
    <property type="match status" value="1"/>
</dbReference>
<keyword evidence="2 8" id="KW-0255">Endonuclease</keyword>
<gene>
    <name evidence="8" type="ORF">MIU77_15570</name>
</gene>
<proteinExistence type="inferred from homology"/>
<keyword evidence="5" id="KW-0234">DNA repair</keyword>
<evidence type="ECO:0000313" key="9">
    <source>
        <dbReference type="Proteomes" id="UP001055200"/>
    </source>
</evidence>
<comment type="similarity">
    <text evidence="6">Belongs to the Vsr family.</text>
</comment>
<dbReference type="Proteomes" id="UP001055200">
    <property type="component" value="Chromosome"/>
</dbReference>
<dbReference type="CDD" id="cd00221">
    <property type="entry name" value="Vsr"/>
    <property type="match status" value="1"/>
</dbReference>
<dbReference type="InterPro" id="IPR011335">
    <property type="entry name" value="Restrct_endonuc-II-like"/>
</dbReference>
<evidence type="ECO:0000256" key="2">
    <source>
        <dbReference type="ARBA" id="ARBA00022759"/>
    </source>
</evidence>
<evidence type="ECO:0000256" key="3">
    <source>
        <dbReference type="ARBA" id="ARBA00022763"/>
    </source>
</evidence>
<accession>A0ABY3U0R0</accession>